<gene>
    <name evidence="3" type="ORF">FOE78_03275</name>
</gene>
<dbReference type="AlphaFoldDB" id="A0A516PV78"/>
<feature type="compositionally biased region" description="Polar residues" evidence="1">
    <location>
        <begin position="115"/>
        <end position="127"/>
    </location>
</feature>
<feature type="transmembrane region" description="Helical" evidence="2">
    <location>
        <begin position="69"/>
        <end position="92"/>
    </location>
</feature>
<accession>A0A516PV78</accession>
<reference evidence="3 4" key="1">
    <citation type="submission" date="2019-07" db="EMBL/GenBank/DDBJ databases">
        <title>Microlunatus dokdonensis sp. nov. isolated from the rhizospheric soil of the wild plant Elymus tsukushiensis.</title>
        <authorList>
            <person name="Ghim S.-Y."/>
            <person name="Hwang Y.-J."/>
            <person name="Son J.-S."/>
            <person name="Shin J.-H."/>
        </authorList>
    </citation>
    <scope>NUCLEOTIDE SEQUENCE [LARGE SCALE GENOMIC DNA]</scope>
    <source>
        <strain evidence="3 4">KUDC0627</strain>
    </source>
</reference>
<evidence type="ECO:0000256" key="2">
    <source>
        <dbReference type="SAM" id="Phobius"/>
    </source>
</evidence>
<evidence type="ECO:0000313" key="3">
    <source>
        <dbReference type="EMBL" id="QDP95063.1"/>
    </source>
</evidence>
<dbReference type="KEGG" id="mik:FOE78_03275"/>
<evidence type="ECO:0000313" key="4">
    <source>
        <dbReference type="Proteomes" id="UP000319263"/>
    </source>
</evidence>
<dbReference type="RefSeq" id="WP_143985045.1">
    <property type="nucleotide sequence ID" value="NZ_CP041692.1"/>
</dbReference>
<feature type="region of interest" description="Disordered" evidence="1">
    <location>
        <begin position="98"/>
        <end position="127"/>
    </location>
</feature>
<keyword evidence="2" id="KW-1133">Transmembrane helix</keyword>
<keyword evidence="2" id="KW-0812">Transmembrane</keyword>
<sequence length="127" mass="13120">MIMLIGAVAALVIVLIRASGRARAIAVIGAALLVLGRLSGYLASAVIKTLIPPPTDPGVYSWIEAASTVTWLVELVLTMGGLASLIWSLIIAQRQTRPSGSAQPPVVTGHPYGSTDPTVGHSQAPRS</sequence>
<organism evidence="3 4">
    <name type="scientific">Microlunatus elymi</name>
    <dbReference type="NCBI Taxonomy" id="2596828"/>
    <lineage>
        <taxon>Bacteria</taxon>
        <taxon>Bacillati</taxon>
        <taxon>Actinomycetota</taxon>
        <taxon>Actinomycetes</taxon>
        <taxon>Propionibacteriales</taxon>
        <taxon>Propionibacteriaceae</taxon>
        <taxon>Microlunatus</taxon>
    </lineage>
</organism>
<dbReference type="Proteomes" id="UP000319263">
    <property type="component" value="Chromosome"/>
</dbReference>
<dbReference type="EMBL" id="CP041692">
    <property type="protein sequence ID" value="QDP95063.1"/>
    <property type="molecule type" value="Genomic_DNA"/>
</dbReference>
<keyword evidence="4" id="KW-1185">Reference proteome</keyword>
<keyword evidence="2" id="KW-0472">Membrane</keyword>
<evidence type="ECO:0000256" key="1">
    <source>
        <dbReference type="SAM" id="MobiDB-lite"/>
    </source>
</evidence>
<proteinExistence type="predicted"/>
<protein>
    <submittedName>
        <fullName evidence="3">Uncharacterized protein</fullName>
    </submittedName>
</protein>
<name>A0A516PV78_9ACTN</name>